<dbReference type="SUPFAM" id="SSF48371">
    <property type="entry name" value="ARM repeat"/>
    <property type="match status" value="1"/>
</dbReference>
<feature type="domain" description="Phosphatase PP2A regulatory subunit A/Splicing factor 3B subunit 1-like HEAT repeat" evidence="4">
    <location>
        <begin position="285"/>
        <end position="361"/>
    </location>
</feature>
<comment type="similarity">
    <text evidence="2">Belongs to the phosphatase 2A regulatory subunit A family.</text>
</comment>
<keyword evidence="1" id="KW-0677">Repeat</keyword>
<feature type="repeat" description="HEAT" evidence="3">
    <location>
        <begin position="408"/>
        <end position="446"/>
    </location>
</feature>
<feature type="repeat" description="HEAT" evidence="3">
    <location>
        <begin position="330"/>
        <end position="368"/>
    </location>
</feature>
<dbReference type="InterPro" id="IPR054573">
    <property type="entry name" value="PP2A/SF3B1-like_HEAT"/>
</dbReference>
<feature type="repeat" description="HEAT" evidence="3">
    <location>
        <begin position="164"/>
        <end position="202"/>
    </location>
</feature>
<keyword evidence="6" id="KW-1185">Reference proteome</keyword>
<feature type="repeat" description="HEAT" evidence="3">
    <location>
        <begin position="542"/>
        <end position="580"/>
    </location>
</feature>
<feature type="repeat" description="HEAT" evidence="3">
    <location>
        <begin position="447"/>
        <end position="485"/>
    </location>
</feature>
<dbReference type="Proteomes" id="UP001055439">
    <property type="component" value="Chromosome 8"/>
</dbReference>
<dbReference type="InterPro" id="IPR016024">
    <property type="entry name" value="ARM-type_fold"/>
</dbReference>
<name>A0A9E7HDQ7_9LILI</name>
<dbReference type="EMBL" id="CP097510">
    <property type="protein sequence ID" value="URE31336.1"/>
    <property type="molecule type" value="Genomic_DNA"/>
</dbReference>
<dbReference type="InterPro" id="IPR021133">
    <property type="entry name" value="HEAT_type_2"/>
</dbReference>
<dbReference type="PROSITE" id="PS50077">
    <property type="entry name" value="HEAT_REPEAT"/>
    <property type="match status" value="10"/>
</dbReference>
<dbReference type="GO" id="GO:0005634">
    <property type="term" value="C:nucleus"/>
    <property type="evidence" value="ECO:0007669"/>
    <property type="project" value="TreeGrafter"/>
</dbReference>
<feature type="repeat" description="HEAT" evidence="3">
    <location>
        <begin position="10"/>
        <end position="48"/>
    </location>
</feature>
<feature type="repeat" description="HEAT" evidence="3">
    <location>
        <begin position="369"/>
        <end position="407"/>
    </location>
</feature>
<sequence>MAATDEPLYPIAVLIDELKNEDIQLRLNSIRKLSTIARALGEERTRKELIPFLNENNDDDDEVLLAMAEELGVFMPYVGGVGYAHVLLPPLETLCTVEETCVRDKAVESLCRIGAQMKESDLVGWFAPLVKRLATGEWFTSRVSSCGLFHIAYPSAPDQLKAELRSIYGQLCQDDMPMVRRAAASNLGKFAATVEPSHLKTDIMSMFEDLTQDELLPPNFYDSDQDSVRLLAVEGCAALGKLLESQDCIAHILPVIVNFSQDKSWRVRYMVANQLYELCEAVGSEATRIDLVPAYVRLLRDNEAEVRIAAAGKVTKFCQILSPELAIQHILPCVKELSSDSSQHVRSALASVIMGMAPILGKDATIEQLLPIFLSLLKDEFPDVRLNIISKLDQVNQVIGIDLLSQSLLPAIVELAEDRHWRVRLAIIEYIPLLASQLGVGFFDDKLGSLCMQWLEDKVFSIREAAANNLKRLAEEFGPDWAMQHIIPQYCIGNVLMWHWAYELLLVLEKINNPHYLYRMTILQAISLLAPVLGADITCQKLLPVVISLSKDRVPNIKFNVAKVLQSLVPIVGQSVVEATIRPCLIELSEDPDVDVRYFAGQALQACDQVMVSG</sequence>
<evidence type="ECO:0000256" key="3">
    <source>
        <dbReference type="PROSITE-ProRule" id="PRU00103"/>
    </source>
</evidence>
<dbReference type="Gene3D" id="1.25.10.10">
    <property type="entry name" value="Leucine-rich Repeat Variant"/>
    <property type="match status" value="1"/>
</dbReference>
<feature type="repeat" description="HEAT" evidence="3">
    <location>
        <begin position="581"/>
        <end position="614"/>
    </location>
</feature>
<dbReference type="PANTHER" id="PTHR10648:SF4">
    <property type="entry name" value="PROTEIN PHOSPHATASE 2 (FORMERLY 2A), REGULATORY SUBUNIT A, BETA ISOFORM-RELATED"/>
    <property type="match status" value="1"/>
</dbReference>
<dbReference type="Pfam" id="PF02985">
    <property type="entry name" value="HEAT"/>
    <property type="match status" value="2"/>
</dbReference>
<feature type="repeat" description="HEAT" evidence="3">
    <location>
        <begin position="291"/>
        <end position="329"/>
    </location>
</feature>
<gene>
    <name evidence="5" type="ORF">MUK42_15997</name>
</gene>
<evidence type="ECO:0000313" key="6">
    <source>
        <dbReference type="Proteomes" id="UP001055439"/>
    </source>
</evidence>
<dbReference type="AlphaFoldDB" id="A0A9E7HDQ7"/>
<dbReference type="InterPro" id="IPR011989">
    <property type="entry name" value="ARM-like"/>
</dbReference>
<dbReference type="InterPro" id="IPR000357">
    <property type="entry name" value="HEAT"/>
</dbReference>
<dbReference type="PANTHER" id="PTHR10648">
    <property type="entry name" value="SERINE/THREONINE-PROTEIN PHOSPHATASE PP2A 65 KDA REGULATORY SUBUNIT"/>
    <property type="match status" value="1"/>
</dbReference>
<dbReference type="GO" id="GO:0005829">
    <property type="term" value="C:cytosol"/>
    <property type="evidence" value="ECO:0007669"/>
    <property type="project" value="TreeGrafter"/>
</dbReference>
<dbReference type="GO" id="GO:0000159">
    <property type="term" value="C:protein phosphatase type 2A complex"/>
    <property type="evidence" value="ECO:0007669"/>
    <property type="project" value="UniProtKB-ARBA"/>
</dbReference>
<dbReference type="InterPro" id="IPR051023">
    <property type="entry name" value="PP2A_Regulatory_Subunit_A"/>
</dbReference>
<dbReference type="Pfam" id="PF22646">
    <property type="entry name" value="PPP2R1A-like_HEAT"/>
    <property type="match status" value="1"/>
</dbReference>
<feature type="repeat" description="HEAT" evidence="3">
    <location>
        <begin position="252"/>
        <end position="288"/>
    </location>
</feature>
<organism evidence="5 6">
    <name type="scientific">Musa troglodytarum</name>
    <name type="common">fe'i banana</name>
    <dbReference type="NCBI Taxonomy" id="320322"/>
    <lineage>
        <taxon>Eukaryota</taxon>
        <taxon>Viridiplantae</taxon>
        <taxon>Streptophyta</taxon>
        <taxon>Embryophyta</taxon>
        <taxon>Tracheophyta</taxon>
        <taxon>Spermatophyta</taxon>
        <taxon>Magnoliopsida</taxon>
        <taxon>Liliopsida</taxon>
        <taxon>Zingiberales</taxon>
        <taxon>Musaceae</taxon>
        <taxon>Musa</taxon>
    </lineage>
</organism>
<dbReference type="OrthoDB" id="340346at2759"/>
<accession>A0A9E7HDQ7</accession>
<evidence type="ECO:0000256" key="2">
    <source>
        <dbReference type="ARBA" id="ARBA00038332"/>
    </source>
</evidence>
<dbReference type="GO" id="GO:0019888">
    <property type="term" value="F:protein phosphatase regulator activity"/>
    <property type="evidence" value="ECO:0007669"/>
    <property type="project" value="TreeGrafter"/>
</dbReference>
<evidence type="ECO:0000313" key="5">
    <source>
        <dbReference type="EMBL" id="URE31336.1"/>
    </source>
</evidence>
<dbReference type="FunFam" id="1.25.10.10:FF:000062">
    <property type="entry name" value="Serine/threonine-protein phosphatase 2A regulatory subunit A alpha isoform"/>
    <property type="match status" value="1"/>
</dbReference>
<evidence type="ECO:0000256" key="1">
    <source>
        <dbReference type="ARBA" id="ARBA00022737"/>
    </source>
</evidence>
<protein>
    <submittedName>
        <fullName evidence="5">Regulatory subunit A</fullName>
    </submittedName>
</protein>
<evidence type="ECO:0000259" key="4">
    <source>
        <dbReference type="Pfam" id="PF22646"/>
    </source>
</evidence>
<reference evidence="5" key="1">
    <citation type="submission" date="2022-05" db="EMBL/GenBank/DDBJ databases">
        <title>The Musa troglodytarum L. genome provides insights into the mechanism of non-climacteric behaviour and enrichment of carotenoids.</title>
        <authorList>
            <person name="Wang J."/>
        </authorList>
    </citation>
    <scope>NUCLEOTIDE SEQUENCE</scope>
    <source>
        <tissue evidence="5">Leaf</tissue>
    </source>
</reference>
<proteinExistence type="inferred from homology"/>